<dbReference type="GO" id="GO:0008168">
    <property type="term" value="F:methyltransferase activity"/>
    <property type="evidence" value="ECO:0007669"/>
    <property type="project" value="UniProtKB-KW"/>
</dbReference>
<dbReference type="OrthoDB" id="9810247at2"/>
<evidence type="ECO:0000313" key="1">
    <source>
        <dbReference type="EMBL" id="SDY69980.1"/>
    </source>
</evidence>
<keyword evidence="1" id="KW-0808">Transferase</keyword>
<name>A0A1H3LZX3_9ACTN</name>
<dbReference type="Proteomes" id="UP000199632">
    <property type="component" value="Unassembled WGS sequence"/>
</dbReference>
<keyword evidence="1" id="KW-0489">Methyltransferase</keyword>
<reference evidence="2" key="1">
    <citation type="submission" date="2016-10" db="EMBL/GenBank/DDBJ databases">
        <authorList>
            <person name="Varghese N."/>
            <person name="Submissions S."/>
        </authorList>
    </citation>
    <scope>NUCLEOTIDE SEQUENCE [LARGE SCALE GENOMIC DNA]</scope>
    <source>
        <strain evidence="2">DSM 44718</strain>
    </source>
</reference>
<keyword evidence="2" id="KW-1185">Reference proteome</keyword>
<dbReference type="AlphaFoldDB" id="A0A1H3LZX3"/>
<proteinExistence type="predicted"/>
<gene>
    <name evidence="1" type="ORF">SAMN05421684_1095</name>
</gene>
<dbReference type="CDD" id="cd02440">
    <property type="entry name" value="AdoMet_MTases"/>
    <property type="match status" value="1"/>
</dbReference>
<dbReference type="GO" id="GO:0032259">
    <property type="term" value="P:methylation"/>
    <property type="evidence" value="ECO:0007669"/>
    <property type="project" value="UniProtKB-KW"/>
</dbReference>
<dbReference type="EMBL" id="FNQB01000001">
    <property type="protein sequence ID" value="SDY69980.1"/>
    <property type="molecule type" value="Genomic_DNA"/>
</dbReference>
<dbReference type="STRING" id="137265.SAMN05421684_1095"/>
<dbReference type="PANTHER" id="PTHR43861">
    <property type="entry name" value="TRANS-ACONITATE 2-METHYLTRANSFERASE-RELATED"/>
    <property type="match status" value="1"/>
</dbReference>
<sequence>MTTPQIPPLAPRAALRWNVVRRVVADLNPTTILELGCGQGAMGSRLAGMGTYLAAEPDDESFETAHARITPLGGTVIHGDHNKVPEGTTYDVVCAFEVLEHIADDAGALAGWMPLVKPGGHLVLSVPSEPDRFGAWDELVGHYRRYDAASLTARLTDAGGVEVQMIHYGWPLGYLLDSVRDRLAGGKTAEGDTAEERTSGSGRILQPSGAAAGTLIKAAVAPWIGLQRLRPGKGPGLVAVAQRPLA</sequence>
<protein>
    <submittedName>
        <fullName evidence="1">Methyltransferase domain-containing protein</fullName>
    </submittedName>
</protein>
<dbReference type="Pfam" id="PF13489">
    <property type="entry name" value="Methyltransf_23"/>
    <property type="match status" value="1"/>
</dbReference>
<accession>A0A1H3LZX3</accession>
<dbReference type="Gene3D" id="3.40.50.150">
    <property type="entry name" value="Vaccinia Virus protein VP39"/>
    <property type="match status" value="1"/>
</dbReference>
<organism evidence="1 2">
    <name type="scientific">Asanoa ishikariensis</name>
    <dbReference type="NCBI Taxonomy" id="137265"/>
    <lineage>
        <taxon>Bacteria</taxon>
        <taxon>Bacillati</taxon>
        <taxon>Actinomycetota</taxon>
        <taxon>Actinomycetes</taxon>
        <taxon>Micromonosporales</taxon>
        <taxon>Micromonosporaceae</taxon>
        <taxon>Asanoa</taxon>
    </lineage>
</organism>
<dbReference type="SUPFAM" id="SSF53335">
    <property type="entry name" value="S-adenosyl-L-methionine-dependent methyltransferases"/>
    <property type="match status" value="1"/>
</dbReference>
<evidence type="ECO:0000313" key="2">
    <source>
        <dbReference type="Proteomes" id="UP000199632"/>
    </source>
</evidence>
<dbReference type="InterPro" id="IPR029063">
    <property type="entry name" value="SAM-dependent_MTases_sf"/>
</dbReference>
<dbReference type="RefSeq" id="WP_090787988.1">
    <property type="nucleotide sequence ID" value="NZ_BOND01000017.1"/>
</dbReference>